<reference evidence="2 3" key="1">
    <citation type="submission" date="2017-09" db="EMBL/GenBank/DDBJ databases">
        <title>Depth-based differentiation of microbial function through sediment-hosted aquifers and enrichment of novel symbionts in the deep terrestrial subsurface.</title>
        <authorList>
            <person name="Probst A.J."/>
            <person name="Ladd B."/>
            <person name="Jarett J.K."/>
            <person name="Geller-Mcgrath D.E."/>
            <person name="Sieber C.M."/>
            <person name="Emerson J.B."/>
            <person name="Anantharaman K."/>
            <person name="Thomas B.C."/>
            <person name="Malmstrom R."/>
            <person name="Stieglmeier M."/>
            <person name="Klingl A."/>
            <person name="Woyke T."/>
            <person name="Ryan C.M."/>
            <person name="Banfield J.F."/>
        </authorList>
    </citation>
    <scope>NUCLEOTIDE SEQUENCE [LARGE SCALE GENOMIC DNA]</scope>
    <source>
        <strain evidence="2">CG08_land_8_20_14_0_20_45_16</strain>
    </source>
</reference>
<dbReference type="InterPro" id="IPR037027">
    <property type="entry name" value="YqgF/RNaseH-like_dom_sf"/>
</dbReference>
<dbReference type="SUPFAM" id="SSF53098">
    <property type="entry name" value="Ribonuclease H-like"/>
    <property type="match status" value="1"/>
</dbReference>
<dbReference type="InterPro" id="IPR006641">
    <property type="entry name" value="YqgF/RNaseH-like_dom"/>
</dbReference>
<dbReference type="Proteomes" id="UP000231343">
    <property type="component" value="Unassembled WGS sequence"/>
</dbReference>
<comment type="caution">
    <text evidence="2">The sequence shown here is derived from an EMBL/GenBank/DDBJ whole genome shotgun (WGS) entry which is preliminary data.</text>
</comment>
<gene>
    <name evidence="2" type="ORF">COT42_08900</name>
</gene>
<dbReference type="GO" id="GO:0006139">
    <property type="term" value="P:nucleobase-containing compound metabolic process"/>
    <property type="evidence" value="ECO:0007669"/>
    <property type="project" value="InterPro"/>
</dbReference>
<dbReference type="EMBL" id="PEYM01000148">
    <property type="protein sequence ID" value="PIS28090.1"/>
    <property type="molecule type" value="Genomic_DNA"/>
</dbReference>
<proteinExistence type="predicted"/>
<dbReference type="SMART" id="SM00732">
    <property type="entry name" value="YqgFc"/>
    <property type="match status" value="1"/>
</dbReference>
<evidence type="ECO:0000259" key="1">
    <source>
        <dbReference type="SMART" id="SM00732"/>
    </source>
</evidence>
<dbReference type="AlphaFoldDB" id="A0A2H0XT06"/>
<dbReference type="InterPro" id="IPR012337">
    <property type="entry name" value="RNaseH-like_sf"/>
</dbReference>
<organism evidence="2 3">
    <name type="scientific">Candidatus Saganbacteria bacterium CG08_land_8_20_14_0_20_45_16</name>
    <dbReference type="NCBI Taxonomy" id="2014293"/>
    <lineage>
        <taxon>Bacteria</taxon>
        <taxon>Bacillati</taxon>
        <taxon>Saganbacteria</taxon>
    </lineage>
</organism>
<dbReference type="Gene3D" id="3.30.420.140">
    <property type="entry name" value="YqgF/RNase H-like domain"/>
    <property type="match status" value="1"/>
</dbReference>
<feature type="domain" description="YqgF/RNase H-like" evidence="1">
    <location>
        <begin position="1"/>
        <end position="84"/>
    </location>
</feature>
<protein>
    <submittedName>
        <fullName evidence="2">Resolvase</fullName>
    </submittedName>
</protein>
<accession>A0A2H0XT06</accession>
<name>A0A2H0XT06_UNCSA</name>
<evidence type="ECO:0000313" key="3">
    <source>
        <dbReference type="Proteomes" id="UP000231343"/>
    </source>
</evidence>
<sequence>MILAIDPGKDKCGLAVLTLEKKVIERQIVKRSEIITTTLAYLHKYQIITVVIGASSNGKKLAQEFADNKIKCILLDEKNSTLEARKLYWQENPPQGLWKFIPTSLRVPPVAVDDYAAVIIGERYLT</sequence>
<evidence type="ECO:0000313" key="2">
    <source>
        <dbReference type="EMBL" id="PIS28090.1"/>
    </source>
</evidence>